<feature type="region of interest" description="Disordered" evidence="1">
    <location>
        <begin position="287"/>
        <end position="359"/>
    </location>
</feature>
<sequence>MSAPALIKERAHHLATWNEENALVTLDSSWFSKLNISTAFAARFRSVEGCSYAFTNQIFSSFALATTNTNTRKTLELHWHPQGPFFDRKDPPILISESLEESIPKAERSRRIPDFLMLLSAKSDRTYEDTDLVFWVEVKPLKSQWTLKNGRSAGLAMARAIPQVNMQAAYAFKTVHTRNAYHAFIFSGIFFSLLRYTRPTPSAGSSKSKSVADSTGLVMPEEPEVLYWRQPIITGRGRALSLVFLIALDELTSDLGLTLQPSWFSRNGRNLSASELEHVKKLNEEAKKNVKKETQRDSQLAKEVEEQLVQEDATETPPASKSSDHSVRYRLTDDPIHSPAKLRARPSKRGKAGTGKARA</sequence>
<evidence type="ECO:0000313" key="3">
    <source>
        <dbReference type="Proteomes" id="UP000298327"/>
    </source>
</evidence>
<organism evidence="2 3">
    <name type="scientific">Dentipellis fragilis</name>
    <dbReference type="NCBI Taxonomy" id="205917"/>
    <lineage>
        <taxon>Eukaryota</taxon>
        <taxon>Fungi</taxon>
        <taxon>Dikarya</taxon>
        <taxon>Basidiomycota</taxon>
        <taxon>Agaricomycotina</taxon>
        <taxon>Agaricomycetes</taxon>
        <taxon>Russulales</taxon>
        <taxon>Hericiaceae</taxon>
        <taxon>Dentipellis</taxon>
    </lineage>
</organism>
<proteinExistence type="predicted"/>
<dbReference type="Proteomes" id="UP000298327">
    <property type="component" value="Unassembled WGS sequence"/>
</dbReference>
<dbReference type="EMBL" id="SEOQ01001126">
    <property type="protein sequence ID" value="TFY53629.1"/>
    <property type="molecule type" value="Genomic_DNA"/>
</dbReference>
<accession>A0A4Y9XYI2</accession>
<dbReference type="OrthoDB" id="3318310at2759"/>
<protein>
    <submittedName>
        <fullName evidence="2">Uncharacterized protein</fullName>
    </submittedName>
</protein>
<keyword evidence="3" id="KW-1185">Reference proteome</keyword>
<feature type="compositionally biased region" description="Basic and acidic residues" evidence="1">
    <location>
        <begin position="287"/>
        <end position="305"/>
    </location>
</feature>
<dbReference type="AlphaFoldDB" id="A0A4Y9XYI2"/>
<reference evidence="2 3" key="1">
    <citation type="submission" date="2019-02" db="EMBL/GenBank/DDBJ databases">
        <title>Genome sequencing of the rare red list fungi Dentipellis fragilis.</title>
        <authorList>
            <person name="Buettner E."/>
            <person name="Kellner H."/>
        </authorList>
    </citation>
    <scope>NUCLEOTIDE SEQUENCE [LARGE SCALE GENOMIC DNA]</scope>
    <source>
        <strain evidence="2 3">DSM 105465</strain>
    </source>
</reference>
<feature type="compositionally biased region" description="Basic residues" evidence="1">
    <location>
        <begin position="340"/>
        <end position="359"/>
    </location>
</feature>
<gene>
    <name evidence="2" type="ORF">EVG20_g10029</name>
</gene>
<evidence type="ECO:0000313" key="2">
    <source>
        <dbReference type="EMBL" id="TFY53629.1"/>
    </source>
</evidence>
<evidence type="ECO:0000256" key="1">
    <source>
        <dbReference type="SAM" id="MobiDB-lite"/>
    </source>
</evidence>
<name>A0A4Y9XYI2_9AGAM</name>
<comment type="caution">
    <text evidence="2">The sequence shown here is derived from an EMBL/GenBank/DDBJ whole genome shotgun (WGS) entry which is preliminary data.</text>
</comment>
<feature type="compositionally biased region" description="Basic and acidic residues" evidence="1">
    <location>
        <begin position="322"/>
        <end position="336"/>
    </location>
</feature>